<dbReference type="Pfam" id="PF07813">
    <property type="entry name" value="LTXXQ"/>
    <property type="match status" value="1"/>
</dbReference>
<dbReference type="Proteomes" id="UP000422569">
    <property type="component" value="Chromosome"/>
</dbReference>
<dbReference type="EMBL" id="CP044331">
    <property type="protein sequence ID" value="QGM99604.1"/>
    <property type="molecule type" value="Genomic_DNA"/>
</dbReference>
<reference evidence="2 3" key="1">
    <citation type="submission" date="2019-09" db="EMBL/GenBank/DDBJ databases">
        <title>Isolation and complete genome sequencing of Methylocystis species.</title>
        <authorList>
            <person name="Rumah B.L."/>
            <person name="Stead C.E."/>
            <person name="Stevens B.C."/>
            <person name="Minton N.P."/>
            <person name="Grosse-Honebrink A."/>
            <person name="Zhang Y."/>
        </authorList>
    </citation>
    <scope>NUCLEOTIDE SEQUENCE [LARGE SCALE GENOMIC DNA]</scope>
    <source>
        <strain evidence="2 3">BRCS2</strain>
    </source>
</reference>
<dbReference type="KEGG" id="mpar:F7D14_07240"/>
<feature type="region of interest" description="Disordered" evidence="1">
    <location>
        <begin position="59"/>
        <end position="87"/>
    </location>
</feature>
<dbReference type="GO" id="GO:0042597">
    <property type="term" value="C:periplasmic space"/>
    <property type="evidence" value="ECO:0007669"/>
    <property type="project" value="InterPro"/>
</dbReference>
<dbReference type="AlphaFoldDB" id="A0A6B8M6D2"/>
<gene>
    <name evidence="2" type="ORF">F7D14_07240</name>
</gene>
<feature type="compositionally biased region" description="Basic and acidic residues" evidence="1">
    <location>
        <begin position="65"/>
        <end position="87"/>
    </location>
</feature>
<protein>
    <submittedName>
        <fullName evidence="2">Uncharacterized protein</fullName>
    </submittedName>
</protein>
<evidence type="ECO:0000256" key="1">
    <source>
        <dbReference type="SAM" id="MobiDB-lite"/>
    </source>
</evidence>
<evidence type="ECO:0000313" key="2">
    <source>
        <dbReference type="EMBL" id="QGM99604.1"/>
    </source>
</evidence>
<proteinExistence type="predicted"/>
<organism evidence="2 3">
    <name type="scientific">Methylocystis parvus</name>
    <dbReference type="NCBI Taxonomy" id="134"/>
    <lineage>
        <taxon>Bacteria</taxon>
        <taxon>Pseudomonadati</taxon>
        <taxon>Pseudomonadota</taxon>
        <taxon>Alphaproteobacteria</taxon>
        <taxon>Hyphomicrobiales</taxon>
        <taxon>Methylocystaceae</taxon>
        <taxon>Methylocystis</taxon>
    </lineage>
</organism>
<name>A0A6B8M6D2_9HYPH</name>
<evidence type="ECO:0000313" key="3">
    <source>
        <dbReference type="Proteomes" id="UP000422569"/>
    </source>
</evidence>
<accession>A0A6B8M6D2</accession>
<dbReference type="InterPro" id="IPR012899">
    <property type="entry name" value="LTXXQ"/>
</dbReference>
<keyword evidence="3" id="KW-1185">Reference proteome</keyword>
<sequence>MCRQTVNQILDVADARIARFKAELRLTAEQDKNWDSTQKALHDMAQRRADRMLKLREQRAATMREAQRTDDKEGKAKADSGRGDRDWTAISDMRMQADLLNVRADDLRKIADASSALYDSLEPSQRRRFGAFVSHYIGDEGESVCHR</sequence>